<reference evidence="3 4" key="1">
    <citation type="journal article" date="2016" name="Nat. Commun.">
        <title>Thousands of microbial genomes shed light on interconnected biogeochemical processes in an aquifer system.</title>
        <authorList>
            <person name="Anantharaman K."/>
            <person name="Brown C.T."/>
            <person name="Hug L.A."/>
            <person name="Sharon I."/>
            <person name="Castelle C.J."/>
            <person name="Probst A.J."/>
            <person name="Thomas B.C."/>
            <person name="Singh A."/>
            <person name="Wilkins M.J."/>
            <person name="Karaoz U."/>
            <person name="Brodie E.L."/>
            <person name="Williams K.H."/>
            <person name="Hubbard S.S."/>
            <person name="Banfield J.F."/>
        </authorList>
    </citation>
    <scope>NUCLEOTIDE SEQUENCE [LARGE SCALE GENOMIC DNA]</scope>
</reference>
<evidence type="ECO:0000256" key="1">
    <source>
        <dbReference type="SAM" id="MobiDB-lite"/>
    </source>
</evidence>
<dbReference type="SUPFAM" id="SSF49265">
    <property type="entry name" value="Fibronectin type III"/>
    <property type="match status" value="1"/>
</dbReference>
<dbReference type="Pfam" id="PF00041">
    <property type="entry name" value="fn3"/>
    <property type="match status" value="1"/>
</dbReference>
<dbReference type="STRING" id="1802389.A3C17_02140"/>
<accession>A0A1F7TXG6</accession>
<dbReference type="AlphaFoldDB" id="A0A1F7TXG6"/>
<dbReference type="InterPro" id="IPR036116">
    <property type="entry name" value="FN3_sf"/>
</dbReference>
<organism evidence="3 4">
    <name type="scientific">Candidatus Uhrbacteria bacterium RIFCSPHIGHO2_02_FULL_53_13</name>
    <dbReference type="NCBI Taxonomy" id="1802389"/>
    <lineage>
        <taxon>Bacteria</taxon>
        <taxon>Candidatus Uhriibacteriota</taxon>
    </lineage>
</organism>
<name>A0A1F7TXG6_9BACT</name>
<evidence type="ECO:0000313" key="4">
    <source>
        <dbReference type="Proteomes" id="UP000177097"/>
    </source>
</evidence>
<protein>
    <recommendedName>
        <fullName evidence="2">Fibronectin type-III domain-containing protein</fullName>
    </recommendedName>
</protein>
<feature type="region of interest" description="Disordered" evidence="1">
    <location>
        <begin position="153"/>
        <end position="203"/>
    </location>
</feature>
<dbReference type="PROSITE" id="PS50853">
    <property type="entry name" value="FN3"/>
    <property type="match status" value="1"/>
</dbReference>
<dbReference type="Gene3D" id="2.60.40.10">
    <property type="entry name" value="Immunoglobulins"/>
    <property type="match status" value="1"/>
</dbReference>
<dbReference type="InterPro" id="IPR013783">
    <property type="entry name" value="Ig-like_fold"/>
</dbReference>
<dbReference type="SMART" id="SM00060">
    <property type="entry name" value="FN3"/>
    <property type="match status" value="1"/>
</dbReference>
<sequence length="470" mass="48575">MNNLTRLEHMKHWRIVVGLLVFVLFILSSMAVNKTVQALTQAAGNYGYYNGTYGYNSTASSDFLPSAPTNFTLGARSANQITFTWTAPTTTTGSTSLDNLSNYTVAYGTGTVDGCNDGSQTTTSTASATLTSLNAGTTYNIAICATDTNLNDSDPLTGSMTTLSSGSSGGGGGGSPAASTPATPATPATPTVESATPASPSAEPAPAVVATQVAVVSVGTPASVSVGGSSHTVTVASATATAATMTIASDPVTVTVKKDQSVDVDTDANGINDLRVTYNGLNSTGKPEFTFAALEVTLGCTMPSGMGVSPVSGAQEAITAVAAGNFIKSSGFSTVYYVTTTCGRRAFMDSQTYFTWTADFDRVKTVSNATLSALPLQGVMLPKHNVVLMKIQSDPKVYAITETSGNMHKPTLRWVSTEAVAKALYGNNWADYVVDVPATLFPRFSFGDAVLDAAGLSADRNLLKKRVDLN</sequence>
<evidence type="ECO:0000313" key="3">
    <source>
        <dbReference type="EMBL" id="OGL70713.1"/>
    </source>
</evidence>
<feature type="domain" description="Fibronectin type-III" evidence="2">
    <location>
        <begin position="67"/>
        <end position="166"/>
    </location>
</feature>
<dbReference type="EMBL" id="MGDX01000026">
    <property type="protein sequence ID" value="OGL70713.1"/>
    <property type="molecule type" value="Genomic_DNA"/>
</dbReference>
<feature type="compositionally biased region" description="Low complexity" evidence="1">
    <location>
        <begin position="155"/>
        <end position="166"/>
    </location>
</feature>
<dbReference type="Proteomes" id="UP000177097">
    <property type="component" value="Unassembled WGS sequence"/>
</dbReference>
<proteinExistence type="predicted"/>
<gene>
    <name evidence="3" type="ORF">A3C17_02140</name>
</gene>
<comment type="caution">
    <text evidence="3">The sequence shown here is derived from an EMBL/GenBank/DDBJ whole genome shotgun (WGS) entry which is preliminary data.</text>
</comment>
<dbReference type="InterPro" id="IPR003961">
    <property type="entry name" value="FN3_dom"/>
</dbReference>
<feature type="compositionally biased region" description="Low complexity" evidence="1">
    <location>
        <begin position="176"/>
        <end position="203"/>
    </location>
</feature>
<evidence type="ECO:0000259" key="2">
    <source>
        <dbReference type="PROSITE" id="PS50853"/>
    </source>
</evidence>